<dbReference type="Gene3D" id="3.40.50.80">
    <property type="entry name" value="Nucleotide-binding domain of ferredoxin-NADP reductase (FNR) module"/>
    <property type="match status" value="1"/>
</dbReference>
<keyword evidence="3" id="KW-1185">Reference proteome</keyword>
<dbReference type="Pfam" id="PF00175">
    <property type="entry name" value="NAD_binding_1"/>
    <property type="match status" value="1"/>
</dbReference>
<sequence>MLIWIKNPGDHKSSKMSNHIVKVLEAYFITHDVKRFVVEKPTGYSFISGQATKVSINLPGWKNQLRPFSFTNLNDQNYLEFMIKIYEDHEGVTNMLGRSNTGDELILHDVFGVIQYKGPGVFIAGGAGITPFISILRDLYKHRRLRGNKLIYSNKTSTDVIMEEELQKMLSHDFIKLFTRENIVGYIGRRIDRNYLIENITDFGQHFYVCGPSEFVKNITKHLFDLGATADTVIFEK</sequence>
<dbReference type="InterPro" id="IPR008333">
    <property type="entry name" value="Cbr1-like_FAD-bd_dom"/>
</dbReference>
<evidence type="ECO:0000313" key="3">
    <source>
        <dbReference type="Proteomes" id="UP000192678"/>
    </source>
</evidence>
<dbReference type="Proteomes" id="UP000192678">
    <property type="component" value="Unassembled WGS sequence"/>
</dbReference>
<accession>A0A1W2EKM3</accession>
<dbReference type="GO" id="GO:0016491">
    <property type="term" value="F:oxidoreductase activity"/>
    <property type="evidence" value="ECO:0007669"/>
    <property type="project" value="InterPro"/>
</dbReference>
<protein>
    <submittedName>
        <fullName evidence="2">Ferredoxin-NADP reductase</fullName>
    </submittedName>
</protein>
<organism evidence="2 3">
    <name type="scientific">Pedobacter nyackensis</name>
    <dbReference type="NCBI Taxonomy" id="475255"/>
    <lineage>
        <taxon>Bacteria</taxon>
        <taxon>Pseudomonadati</taxon>
        <taxon>Bacteroidota</taxon>
        <taxon>Sphingobacteriia</taxon>
        <taxon>Sphingobacteriales</taxon>
        <taxon>Sphingobacteriaceae</taxon>
        <taxon>Pedobacter</taxon>
    </lineage>
</organism>
<dbReference type="SUPFAM" id="SSF52343">
    <property type="entry name" value="Ferredoxin reductase-like, C-terminal NADP-linked domain"/>
    <property type="match status" value="1"/>
</dbReference>
<dbReference type="SUPFAM" id="SSF63380">
    <property type="entry name" value="Riboflavin synthase domain-like"/>
    <property type="match status" value="1"/>
</dbReference>
<dbReference type="PANTHER" id="PTHR47354:SF5">
    <property type="entry name" value="PROTEIN RFBI"/>
    <property type="match status" value="1"/>
</dbReference>
<dbReference type="InterPro" id="IPR050415">
    <property type="entry name" value="MRET"/>
</dbReference>
<evidence type="ECO:0000259" key="1">
    <source>
        <dbReference type="PROSITE" id="PS51384"/>
    </source>
</evidence>
<dbReference type="InterPro" id="IPR039261">
    <property type="entry name" value="FNR_nucleotide-bd"/>
</dbReference>
<evidence type="ECO:0000313" key="2">
    <source>
        <dbReference type="EMBL" id="SMD10052.1"/>
    </source>
</evidence>
<reference evidence="2 3" key="1">
    <citation type="submission" date="2017-04" db="EMBL/GenBank/DDBJ databases">
        <authorList>
            <person name="Afonso C.L."/>
            <person name="Miller P.J."/>
            <person name="Scott M.A."/>
            <person name="Spackman E."/>
            <person name="Goraichik I."/>
            <person name="Dimitrov K.M."/>
            <person name="Suarez D.L."/>
            <person name="Swayne D.E."/>
        </authorList>
    </citation>
    <scope>NUCLEOTIDE SEQUENCE [LARGE SCALE GENOMIC DNA]</scope>
    <source>
        <strain evidence="2 3">DSM 19625</strain>
    </source>
</reference>
<gene>
    <name evidence="2" type="ORF">SAMN04488101_11326</name>
</gene>
<dbReference type="InterPro" id="IPR017938">
    <property type="entry name" value="Riboflavin_synthase-like_b-brl"/>
</dbReference>
<dbReference type="PROSITE" id="PS51384">
    <property type="entry name" value="FAD_FR"/>
    <property type="match status" value="1"/>
</dbReference>
<dbReference type="Gene3D" id="2.40.30.10">
    <property type="entry name" value="Translation factors"/>
    <property type="match status" value="1"/>
</dbReference>
<dbReference type="InterPro" id="IPR001433">
    <property type="entry name" value="OxRdtase_FAD/NAD-bd"/>
</dbReference>
<dbReference type="Pfam" id="PF00970">
    <property type="entry name" value="FAD_binding_6"/>
    <property type="match status" value="1"/>
</dbReference>
<dbReference type="PRINTS" id="PR00410">
    <property type="entry name" value="PHEHYDRXLASE"/>
</dbReference>
<dbReference type="AlphaFoldDB" id="A0A1W2EKM3"/>
<proteinExistence type="predicted"/>
<dbReference type="STRING" id="475255.SAMN04488101_11326"/>
<name>A0A1W2EKM3_9SPHI</name>
<dbReference type="EMBL" id="FWYB01000013">
    <property type="protein sequence ID" value="SMD10052.1"/>
    <property type="molecule type" value="Genomic_DNA"/>
</dbReference>
<dbReference type="InterPro" id="IPR017927">
    <property type="entry name" value="FAD-bd_FR_type"/>
</dbReference>
<feature type="domain" description="FAD-binding FR-type" evidence="1">
    <location>
        <begin position="16"/>
        <end position="117"/>
    </location>
</feature>
<dbReference type="PANTHER" id="PTHR47354">
    <property type="entry name" value="NADH OXIDOREDUCTASE HCR"/>
    <property type="match status" value="1"/>
</dbReference>